<organism evidence="1 2">
    <name type="scientific">Ostreobium quekettii</name>
    <dbReference type="NCBI Taxonomy" id="121088"/>
    <lineage>
        <taxon>Eukaryota</taxon>
        <taxon>Viridiplantae</taxon>
        <taxon>Chlorophyta</taxon>
        <taxon>core chlorophytes</taxon>
        <taxon>Ulvophyceae</taxon>
        <taxon>TCBD clade</taxon>
        <taxon>Bryopsidales</taxon>
        <taxon>Ostreobineae</taxon>
        <taxon>Ostreobiaceae</taxon>
        <taxon>Ostreobium</taxon>
    </lineage>
</organism>
<dbReference type="PANTHER" id="PTHR43431">
    <property type="entry name" value="OXIDOREDUCTASE, SHORT CHAIN DEHYDROGENASE/REDUCTASE FAMILY (AFU_ORTHOLOGUE AFUA_5G14000)"/>
    <property type="match status" value="1"/>
</dbReference>
<dbReference type="PRINTS" id="PR00081">
    <property type="entry name" value="GDHRDH"/>
</dbReference>
<protein>
    <recommendedName>
        <fullName evidence="3">Short-chain dehydrogenase/reductase SDR</fullName>
    </recommendedName>
</protein>
<dbReference type="PANTHER" id="PTHR43431:SF1">
    <property type="entry name" value="OS08G0476300 PROTEIN"/>
    <property type="match status" value="1"/>
</dbReference>
<dbReference type="Gene3D" id="3.40.50.720">
    <property type="entry name" value="NAD(P)-binding Rossmann-like Domain"/>
    <property type="match status" value="1"/>
</dbReference>
<dbReference type="InterPro" id="IPR002347">
    <property type="entry name" value="SDR_fam"/>
</dbReference>
<keyword evidence="2" id="KW-1185">Reference proteome</keyword>
<accession>A0A8S1IN59</accession>
<evidence type="ECO:0008006" key="3">
    <source>
        <dbReference type="Google" id="ProtNLM"/>
    </source>
</evidence>
<proteinExistence type="predicted"/>
<dbReference type="EMBL" id="CAJHUC010000312">
    <property type="protein sequence ID" value="CAD7695149.1"/>
    <property type="molecule type" value="Genomic_DNA"/>
</dbReference>
<dbReference type="Pfam" id="PF00106">
    <property type="entry name" value="adh_short"/>
    <property type="match status" value="1"/>
</dbReference>
<evidence type="ECO:0000313" key="1">
    <source>
        <dbReference type="EMBL" id="CAD7695149.1"/>
    </source>
</evidence>
<sequence>MAGVAVVVGVGPGLGSALARRFAKGGFAVALCSRKMESLTPVKADIDKAGGKAECFTVDSTDEQQVAAAYDSITAQLGHPSVLCYNVGGAGSGGWPPPTVEDTSVEIFRRSLDACVVGGFLWAKKVIPHMKANKKGTILLTGATASLRGSKNFCAFSPGKFALRSLGQTMARELHPCGVHVAHVIVDGIIRGPRTEQMMPGRPADAFMEPDAMAEEYWKLHTQDPSTWSVEIDLRPFTEKF</sequence>
<dbReference type="AlphaFoldDB" id="A0A8S1IN59"/>
<comment type="caution">
    <text evidence="1">The sequence shown here is derived from an EMBL/GenBank/DDBJ whole genome shotgun (WGS) entry which is preliminary data.</text>
</comment>
<dbReference type="SUPFAM" id="SSF51735">
    <property type="entry name" value="NAD(P)-binding Rossmann-fold domains"/>
    <property type="match status" value="1"/>
</dbReference>
<name>A0A8S1IN59_9CHLO</name>
<gene>
    <name evidence="1" type="ORF">OSTQU699_LOCUS510</name>
</gene>
<evidence type="ECO:0000313" key="2">
    <source>
        <dbReference type="Proteomes" id="UP000708148"/>
    </source>
</evidence>
<reference evidence="1" key="1">
    <citation type="submission" date="2020-12" db="EMBL/GenBank/DDBJ databases">
        <authorList>
            <person name="Iha C."/>
        </authorList>
    </citation>
    <scope>NUCLEOTIDE SEQUENCE</scope>
</reference>
<dbReference type="Proteomes" id="UP000708148">
    <property type="component" value="Unassembled WGS sequence"/>
</dbReference>
<dbReference type="InterPro" id="IPR036291">
    <property type="entry name" value="NAD(P)-bd_dom_sf"/>
</dbReference>
<dbReference type="OrthoDB" id="5399006at2759"/>